<reference evidence="5" key="1">
    <citation type="submission" date="2017-02" db="UniProtKB">
        <authorList>
            <consortium name="WormBaseParasite"/>
        </authorList>
    </citation>
    <scope>IDENTIFICATION</scope>
</reference>
<dbReference type="EMBL" id="UYYF01001942">
    <property type="protein sequence ID" value="VDN00224.1"/>
    <property type="molecule type" value="Genomic_DNA"/>
</dbReference>
<feature type="region of interest" description="Disordered" evidence="1">
    <location>
        <begin position="105"/>
        <end position="129"/>
    </location>
</feature>
<evidence type="ECO:0000313" key="3">
    <source>
        <dbReference type="EMBL" id="VDN00224.1"/>
    </source>
</evidence>
<dbReference type="OrthoDB" id="1594986at2759"/>
<feature type="domain" description="PH" evidence="2">
    <location>
        <begin position="1"/>
        <end position="47"/>
    </location>
</feature>
<gene>
    <name evidence="3" type="ORF">TCLT_LOCUS3607</name>
</gene>
<sequence length="129" mass="15175">MLNESISIDPLAFQVLSYDNPKIQYIFLAASMDQKRCWMKELKRMMLDHYGVKIPEKTKMLMLSLSDECAKSIHPPNQQGQILYPKSNKRIPKYLEKRRKSIDINQTFRRSHLRKRSASGNRNVPKSVH</sequence>
<name>A0A0N5CTQ6_THECL</name>
<dbReference type="AlphaFoldDB" id="A0A0N5CTQ6"/>
<protein>
    <submittedName>
        <fullName evidence="5">PH domain-containing protein</fullName>
    </submittedName>
</protein>
<keyword evidence="4" id="KW-1185">Reference proteome</keyword>
<dbReference type="GO" id="GO:0031267">
    <property type="term" value="F:small GTPase binding"/>
    <property type="evidence" value="ECO:0007669"/>
    <property type="project" value="TreeGrafter"/>
</dbReference>
<dbReference type="InterPro" id="IPR011993">
    <property type="entry name" value="PH-like_dom_sf"/>
</dbReference>
<evidence type="ECO:0000256" key="1">
    <source>
        <dbReference type="SAM" id="MobiDB-lite"/>
    </source>
</evidence>
<dbReference type="InterPro" id="IPR001849">
    <property type="entry name" value="PH_domain"/>
</dbReference>
<organism evidence="5">
    <name type="scientific">Thelazia callipaeda</name>
    <name type="common">Oriental eyeworm</name>
    <name type="synonym">Parasitic nematode</name>
    <dbReference type="NCBI Taxonomy" id="103827"/>
    <lineage>
        <taxon>Eukaryota</taxon>
        <taxon>Metazoa</taxon>
        <taxon>Ecdysozoa</taxon>
        <taxon>Nematoda</taxon>
        <taxon>Chromadorea</taxon>
        <taxon>Rhabditida</taxon>
        <taxon>Spirurina</taxon>
        <taxon>Spiruromorpha</taxon>
        <taxon>Thelazioidea</taxon>
        <taxon>Thelaziidae</taxon>
        <taxon>Thelazia</taxon>
    </lineage>
</organism>
<accession>A0A0N5CTQ6</accession>
<dbReference type="STRING" id="103827.A0A0N5CTQ6"/>
<feature type="compositionally biased region" description="Polar residues" evidence="1">
    <location>
        <begin position="118"/>
        <end position="129"/>
    </location>
</feature>
<evidence type="ECO:0000259" key="2">
    <source>
        <dbReference type="PROSITE" id="PS50003"/>
    </source>
</evidence>
<dbReference type="SUPFAM" id="SSF50729">
    <property type="entry name" value="PH domain-like"/>
    <property type="match status" value="1"/>
</dbReference>
<dbReference type="PROSITE" id="PS50003">
    <property type="entry name" value="PH_DOMAIN"/>
    <property type="match status" value="1"/>
</dbReference>
<dbReference type="GO" id="GO:0005085">
    <property type="term" value="F:guanyl-nucleotide exchange factor activity"/>
    <property type="evidence" value="ECO:0007669"/>
    <property type="project" value="TreeGrafter"/>
</dbReference>
<dbReference type="Proteomes" id="UP000276776">
    <property type="component" value="Unassembled WGS sequence"/>
</dbReference>
<evidence type="ECO:0000313" key="5">
    <source>
        <dbReference type="WBParaSite" id="TCLT_0000361701-mRNA-1"/>
    </source>
</evidence>
<proteinExistence type="predicted"/>
<dbReference type="PANTHER" id="PTHR45924">
    <property type="entry name" value="FI17866P1"/>
    <property type="match status" value="1"/>
</dbReference>
<reference evidence="3 4" key="2">
    <citation type="submission" date="2018-11" db="EMBL/GenBank/DDBJ databases">
        <authorList>
            <consortium name="Pathogen Informatics"/>
        </authorList>
    </citation>
    <scope>NUCLEOTIDE SEQUENCE [LARGE SCALE GENOMIC DNA]</scope>
</reference>
<dbReference type="WBParaSite" id="TCLT_0000361701-mRNA-1">
    <property type="protein sequence ID" value="TCLT_0000361701-mRNA-1"/>
    <property type="gene ID" value="TCLT_0000361701"/>
</dbReference>
<dbReference type="PANTHER" id="PTHR45924:SF2">
    <property type="entry name" value="FI17866P1"/>
    <property type="match status" value="1"/>
</dbReference>
<dbReference type="Gene3D" id="2.30.29.30">
    <property type="entry name" value="Pleckstrin-homology domain (PH domain)/Phosphotyrosine-binding domain (PTB)"/>
    <property type="match status" value="1"/>
</dbReference>
<evidence type="ECO:0000313" key="4">
    <source>
        <dbReference type="Proteomes" id="UP000276776"/>
    </source>
</evidence>